<gene>
    <name evidence="1" type="ORF">FC701_26830</name>
</gene>
<proteinExistence type="predicted"/>
<evidence type="ECO:0000313" key="2">
    <source>
        <dbReference type="Proteomes" id="UP000305524"/>
    </source>
</evidence>
<sequence length="59" mass="7056">MAKKNQDEITGKLQPKKKQNMKIYEFIKKKMSESGRELFKSCSIFNEFLATKDKKKKKR</sequence>
<evidence type="ECO:0000313" key="1">
    <source>
        <dbReference type="EMBL" id="TKI80927.1"/>
    </source>
</evidence>
<organism evidence="1 2">
    <name type="scientific">Bacillus mycoides</name>
    <dbReference type="NCBI Taxonomy" id="1405"/>
    <lineage>
        <taxon>Bacteria</taxon>
        <taxon>Bacillati</taxon>
        <taxon>Bacillota</taxon>
        <taxon>Bacilli</taxon>
        <taxon>Bacillales</taxon>
        <taxon>Bacillaceae</taxon>
        <taxon>Bacillus</taxon>
        <taxon>Bacillus cereus group</taxon>
    </lineage>
</organism>
<feature type="non-terminal residue" evidence="1">
    <location>
        <position position="59"/>
    </location>
</feature>
<protein>
    <submittedName>
        <fullName evidence="1">Replication protein</fullName>
    </submittedName>
</protein>
<dbReference type="AlphaFoldDB" id="A0A4U3A0I7"/>
<accession>A0A4U3A0I7</accession>
<dbReference type="EMBL" id="SZOD01000806">
    <property type="protein sequence ID" value="TKI80927.1"/>
    <property type="molecule type" value="Genomic_DNA"/>
</dbReference>
<name>A0A4U3A0I7_BACMY</name>
<dbReference type="Proteomes" id="UP000305524">
    <property type="component" value="Unassembled WGS sequence"/>
</dbReference>
<reference evidence="1 2" key="1">
    <citation type="journal article" date="2019" name="Environ. Microbiol.">
        <title>An active ?-lactamase is a part of an orchestrated cell wall stress resistance network of Bacillus subtilis and related rhizosphere species.</title>
        <authorList>
            <person name="Bucher T."/>
            <person name="Keren-Paz A."/>
            <person name="Hausser J."/>
            <person name="Olender T."/>
            <person name="Cytryn E."/>
            <person name="Kolodkin-Gal I."/>
        </authorList>
    </citation>
    <scope>NUCLEOTIDE SEQUENCE [LARGE SCALE GENOMIC DNA]</scope>
    <source>
        <strain evidence="1 2">I186</strain>
    </source>
</reference>
<comment type="caution">
    <text evidence="1">The sequence shown here is derived from an EMBL/GenBank/DDBJ whole genome shotgun (WGS) entry which is preliminary data.</text>
</comment>